<feature type="repeat" description="ANK" evidence="3">
    <location>
        <begin position="63"/>
        <end position="96"/>
    </location>
</feature>
<dbReference type="Gene3D" id="1.25.40.20">
    <property type="entry name" value="Ankyrin repeat-containing domain"/>
    <property type="match status" value="1"/>
</dbReference>
<dbReference type="SUPFAM" id="SSF48403">
    <property type="entry name" value="Ankyrin repeat"/>
    <property type="match status" value="1"/>
</dbReference>
<dbReference type="Proteomes" id="UP001314170">
    <property type="component" value="Unassembled WGS sequence"/>
</dbReference>
<dbReference type="PROSITE" id="PS50297">
    <property type="entry name" value="ANK_REP_REGION"/>
    <property type="match status" value="2"/>
</dbReference>
<dbReference type="AlphaFoldDB" id="A0AAV1S508"/>
<dbReference type="InterPro" id="IPR002110">
    <property type="entry name" value="Ankyrin_rpt"/>
</dbReference>
<keyword evidence="1" id="KW-0677">Repeat</keyword>
<feature type="repeat" description="ANK" evidence="3">
    <location>
        <begin position="99"/>
        <end position="131"/>
    </location>
</feature>
<protein>
    <recommendedName>
        <fullName evidence="5">RING-type domain-containing protein</fullName>
    </recommendedName>
</protein>
<dbReference type="SMART" id="SM00248">
    <property type="entry name" value="ANK"/>
    <property type="match status" value="4"/>
</dbReference>
<keyword evidence="4" id="KW-0479">Metal-binding</keyword>
<evidence type="ECO:0000256" key="2">
    <source>
        <dbReference type="ARBA" id="ARBA00023043"/>
    </source>
</evidence>
<keyword evidence="4" id="KW-0863">Zinc-finger</keyword>
<keyword evidence="4" id="KW-0862">Zinc</keyword>
<dbReference type="CDD" id="cd23129">
    <property type="entry name" value="RING-HC_XBAT35-like"/>
    <property type="match status" value="1"/>
</dbReference>
<gene>
    <name evidence="6" type="ORF">DCAF_LOCUS19066</name>
</gene>
<evidence type="ECO:0000256" key="1">
    <source>
        <dbReference type="ARBA" id="ARBA00022737"/>
    </source>
</evidence>
<dbReference type="InterPro" id="IPR050889">
    <property type="entry name" value="Dendritic_Spine_Reg/Scaffold"/>
</dbReference>
<dbReference type="InterPro" id="IPR013083">
    <property type="entry name" value="Znf_RING/FYVE/PHD"/>
</dbReference>
<dbReference type="PROSITE" id="PS50089">
    <property type="entry name" value="ZF_RING_2"/>
    <property type="match status" value="1"/>
</dbReference>
<dbReference type="EMBL" id="CAWUPB010001173">
    <property type="protein sequence ID" value="CAK7346390.1"/>
    <property type="molecule type" value="Genomic_DNA"/>
</dbReference>
<dbReference type="InterPro" id="IPR001841">
    <property type="entry name" value="Znf_RING"/>
</dbReference>
<dbReference type="Pfam" id="PF13920">
    <property type="entry name" value="zf-C3HC4_3"/>
    <property type="match status" value="1"/>
</dbReference>
<dbReference type="PANTHER" id="PTHR24166:SF50">
    <property type="entry name" value="E3 UBIQUITIN-PROTEIN LIGASE XBOS34-RELATED"/>
    <property type="match status" value="1"/>
</dbReference>
<dbReference type="Gene3D" id="3.30.40.10">
    <property type="entry name" value="Zinc/RING finger domain, C3HC4 (zinc finger)"/>
    <property type="match status" value="1"/>
</dbReference>
<organism evidence="6 7">
    <name type="scientific">Dovyalis caffra</name>
    <dbReference type="NCBI Taxonomy" id="77055"/>
    <lineage>
        <taxon>Eukaryota</taxon>
        <taxon>Viridiplantae</taxon>
        <taxon>Streptophyta</taxon>
        <taxon>Embryophyta</taxon>
        <taxon>Tracheophyta</taxon>
        <taxon>Spermatophyta</taxon>
        <taxon>Magnoliopsida</taxon>
        <taxon>eudicotyledons</taxon>
        <taxon>Gunneridae</taxon>
        <taxon>Pentapetalae</taxon>
        <taxon>rosids</taxon>
        <taxon>fabids</taxon>
        <taxon>Malpighiales</taxon>
        <taxon>Salicaceae</taxon>
        <taxon>Flacourtieae</taxon>
        <taxon>Dovyalis</taxon>
    </lineage>
</organism>
<dbReference type="PROSITE" id="PS50088">
    <property type="entry name" value="ANK_REPEAT"/>
    <property type="match status" value="2"/>
</dbReference>
<evidence type="ECO:0000313" key="7">
    <source>
        <dbReference type="Proteomes" id="UP001314170"/>
    </source>
</evidence>
<evidence type="ECO:0000259" key="5">
    <source>
        <dbReference type="PROSITE" id="PS50089"/>
    </source>
</evidence>
<evidence type="ECO:0000256" key="4">
    <source>
        <dbReference type="PROSITE-ProRule" id="PRU00175"/>
    </source>
</evidence>
<evidence type="ECO:0000256" key="3">
    <source>
        <dbReference type="PROSITE-ProRule" id="PRU00023"/>
    </source>
</evidence>
<evidence type="ECO:0000313" key="6">
    <source>
        <dbReference type="EMBL" id="CAK7346390.1"/>
    </source>
</evidence>
<feature type="domain" description="RING-type" evidence="5">
    <location>
        <begin position="416"/>
        <end position="455"/>
    </location>
</feature>
<dbReference type="InterPro" id="IPR036770">
    <property type="entry name" value="Ankyrin_rpt-contain_sf"/>
</dbReference>
<sequence>MEGKLRYEIAIAVNTSTLSFNTLIGPENEEADVTLMAMAITGNVDAIKALCSEGANLEWIDKEGKTPLIVACMDSGLYNVAKVLIEMGANVNAYRPGRRAGTPLHHAVKRGLDQTVKLLLSRGANVLVRNDDCQTPLDVARIKGNINVVRIIELGCRYTTRFQPFNEFHQAGAFDISYFTVSRLLNEQDTQPRTIIALWKAKIEEPNFNQPDPELTIFDQSTKTQYKLASANEGDKQQLHLLYDACSGIPQVIPPPMHRDPPTTVPVVGHQTSAEAVESAMDISGSIQSATEDRPLHPNTLQSSGVINANGWEDPVHVDSHNGWAAAVGSTHSAASSSGWMDEAPKEDYNGWGVPNMRSSGSQAPSAPPIPDGALDEGTIHYPSIDFSPVDFSVPASENGASEKSDVNDGDTSSSCIICWEAPVEGACIPCGHMAGCMTCLNEIKAKKGVCPVCQSKINQVVRLYAV</sequence>
<dbReference type="PANTHER" id="PTHR24166">
    <property type="entry name" value="ROLLING PEBBLES, ISOFORM B"/>
    <property type="match status" value="1"/>
</dbReference>
<dbReference type="GO" id="GO:0008270">
    <property type="term" value="F:zinc ion binding"/>
    <property type="evidence" value="ECO:0007669"/>
    <property type="project" value="UniProtKB-KW"/>
</dbReference>
<keyword evidence="2 3" id="KW-0040">ANK repeat</keyword>
<dbReference type="Pfam" id="PF12796">
    <property type="entry name" value="Ank_2"/>
    <property type="match status" value="2"/>
</dbReference>
<reference evidence="6 7" key="1">
    <citation type="submission" date="2024-01" db="EMBL/GenBank/DDBJ databases">
        <authorList>
            <person name="Waweru B."/>
        </authorList>
    </citation>
    <scope>NUCLEOTIDE SEQUENCE [LARGE SCALE GENOMIC DNA]</scope>
</reference>
<comment type="caution">
    <text evidence="6">The sequence shown here is derived from an EMBL/GenBank/DDBJ whole genome shotgun (WGS) entry which is preliminary data.</text>
</comment>
<dbReference type="SUPFAM" id="SSF57850">
    <property type="entry name" value="RING/U-box"/>
    <property type="match status" value="1"/>
</dbReference>
<name>A0AAV1S508_9ROSI</name>
<accession>A0AAV1S508</accession>
<keyword evidence="7" id="KW-1185">Reference proteome</keyword>
<proteinExistence type="predicted"/>